<evidence type="ECO:0000256" key="1">
    <source>
        <dbReference type="SAM" id="Phobius"/>
    </source>
</evidence>
<name>A7NRQ2_ROSCS</name>
<sequence>MSSAAKRGAIAGLVVGILILGGVLAIAAQCLPLRIAPPAAPGPWYCVDPAYSAIGYLAFPVNLLTNDLATAIPLAPLSLITYALIGMAIGAMAGKARST</sequence>
<keyword evidence="1" id="KW-0472">Membrane</keyword>
<gene>
    <name evidence="2" type="ordered locus">Rcas_4221</name>
</gene>
<reference evidence="2 3" key="1">
    <citation type="submission" date="2007-08" db="EMBL/GenBank/DDBJ databases">
        <title>Complete sequence of Roseiflexus castenholzii DSM 13941.</title>
        <authorList>
            <consortium name="US DOE Joint Genome Institute"/>
            <person name="Copeland A."/>
            <person name="Lucas S."/>
            <person name="Lapidus A."/>
            <person name="Barry K."/>
            <person name="Glavina del Rio T."/>
            <person name="Dalin E."/>
            <person name="Tice H."/>
            <person name="Pitluck S."/>
            <person name="Thompson L.S."/>
            <person name="Brettin T."/>
            <person name="Bruce D."/>
            <person name="Detter J.C."/>
            <person name="Han C."/>
            <person name="Tapia R."/>
            <person name="Schmutz J."/>
            <person name="Larimer F."/>
            <person name="Land M."/>
            <person name="Hauser L."/>
            <person name="Kyrpides N."/>
            <person name="Mikhailova N."/>
            <person name="Bryant D.A."/>
            <person name="Hanada S."/>
            <person name="Tsukatani Y."/>
            <person name="Richardson P."/>
        </authorList>
    </citation>
    <scope>NUCLEOTIDE SEQUENCE [LARGE SCALE GENOMIC DNA]</scope>
    <source>
        <strain evidence="3">DSM 13941 / HLO8</strain>
    </source>
</reference>
<protein>
    <submittedName>
        <fullName evidence="2">Uncharacterized protein</fullName>
    </submittedName>
</protein>
<keyword evidence="1" id="KW-1133">Transmembrane helix</keyword>
<feature type="transmembrane region" description="Helical" evidence="1">
    <location>
        <begin position="71"/>
        <end position="93"/>
    </location>
</feature>
<organism evidence="2 3">
    <name type="scientific">Roseiflexus castenholzii (strain DSM 13941 / HLO8)</name>
    <dbReference type="NCBI Taxonomy" id="383372"/>
    <lineage>
        <taxon>Bacteria</taxon>
        <taxon>Bacillati</taxon>
        <taxon>Chloroflexota</taxon>
        <taxon>Chloroflexia</taxon>
        <taxon>Chloroflexales</taxon>
        <taxon>Roseiflexineae</taxon>
        <taxon>Roseiflexaceae</taxon>
        <taxon>Roseiflexus</taxon>
    </lineage>
</organism>
<dbReference type="OrthoDB" id="9931619at2"/>
<evidence type="ECO:0000313" key="2">
    <source>
        <dbReference type="EMBL" id="ABU60248.1"/>
    </source>
</evidence>
<dbReference type="EMBL" id="CP000804">
    <property type="protein sequence ID" value="ABU60248.1"/>
    <property type="molecule type" value="Genomic_DNA"/>
</dbReference>
<proteinExistence type="predicted"/>
<dbReference type="AlphaFoldDB" id="A7NRQ2"/>
<keyword evidence="3" id="KW-1185">Reference proteome</keyword>
<dbReference type="HOGENOM" id="CLU_2318349_0_0_0"/>
<dbReference type="RefSeq" id="WP_012122669.1">
    <property type="nucleotide sequence ID" value="NC_009767.1"/>
</dbReference>
<evidence type="ECO:0000313" key="3">
    <source>
        <dbReference type="Proteomes" id="UP000000263"/>
    </source>
</evidence>
<accession>A7NRQ2</accession>
<dbReference type="KEGG" id="rca:Rcas_4221"/>
<dbReference type="Proteomes" id="UP000000263">
    <property type="component" value="Chromosome"/>
</dbReference>
<keyword evidence="1" id="KW-0812">Transmembrane</keyword>